<organism evidence="8 9">
    <name type="scientific">Ramlibacter pinisoli</name>
    <dbReference type="NCBI Taxonomy" id="2682844"/>
    <lineage>
        <taxon>Bacteria</taxon>
        <taxon>Pseudomonadati</taxon>
        <taxon>Pseudomonadota</taxon>
        <taxon>Betaproteobacteria</taxon>
        <taxon>Burkholderiales</taxon>
        <taxon>Comamonadaceae</taxon>
        <taxon>Ramlibacter</taxon>
    </lineage>
</organism>
<evidence type="ECO:0000256" key="3">
    <source>
        <dbReference type="ARBA" id="ARBA00022491"/>
    </source>
</evidence>
<evidence type="ECO:0000313" key="8">
    <source>
        <dbReference type="EMBL" id="MVQ27841.1"/>
    </source>
</evidence>
<dbReference type="Pfam" id="PF01845">
    <property type="entry name" value="CcdB"/>
    <property type="match status" value="1"/>
</dbReference>
<gene>
    <name evidence="8" type="ORF">GON04_00155</name>
</gene>
<evidence type="ECO:0000256" key="2">
    <source>
        <dbReference type="ARBA" id="ARBA00015075"/>
    </source>
</evidence>
<keyword evidence="9" id="KW-1185">Reference proteome</keyword>
<protein>
    <recommendedName>
        <fullName evidence="2">Toxin CcdB</fullName>
    </recommendedName>
    <alternativeName>
        <fullName evidence="7">Cytotoxic protein CcdB</fullName>
    </alternativeName>
    <alternativeName>
        <fullName evidence="6">Protein LetD</fullName>
    </alternativeName>
</protein>
<dbReference type="Proteomes" id="UP000469385">
    <property type="component" value="Unassembled WGS sequence"/>
</dbReference>
<evidence type="ECO:0000256" key="5">
    <source>
        <dbReference type="ARBA" id="ARBA00023163"/>
    </source>
</evidence>
<keyword evidence="4" id="KW-0805">Transcription regulation</keyword>
<dbReference type="RefSeq" id="WP_157395985.1">
    <property type="nucleotide sequence ID" value="NZ_WSEL01000002.1"/>
</dbReference>
<evidence type="ECO:0000313" key="9">
    <source>
        <dbReference type="Proteomes" id="UP000469385"/>
    </source>
</evidence>
<name>A0A6N8IM06_9BURK</name>
<evidence type="ECO:0000256" key="1">
    <source>
        <dbReference type="ARBA" id="ARBA00005230"/>
    </source>
</evidence>
<comment type="caution">
    <text evidence="8">The sequence shown here is derived from an EMBL/GenBank/DDBJ whole genome shotgun (WGS) entry which is preliminary data.</text>
</comment>
<sequence length="99" mass="10835">MSRYRVYANSEGDGFLLDVQANLLSHLSTCVVVPLLPVDAAPKPARTLNPMFEITGVPHVMVTQFIAAVPRRLFASEVADLQEQAHEIVNALDCLFQGV</sequence>
<dbReference type="GO" id="GO:0006276">
    <property type="term" value="P:plasmid maintenance"/>
    <property type="evidence" value="ECO:0007669"/>
    <property type="project" value="InterPro"/>
</dbReference>
<keyword evidence="5" id="KW-0804">Transcription</keyword>
<dbReference type="Gene3D" id="2.30.30.110">
    <property type="match status" value="1"/>
</dbReference>
<evidence type="ECO:0000256" key="4">
    <source>
        <dbReference type="ARBA" id="ARBA00023015"/>
    </source>
</evidence>
<proteinExistence type="inferred from homology"/>
<dbReference type="GO" id="GO:0008657">
    <property type="term" value="F:DNA topoisomerase type II (double strand cut, ATP-hydrolyzing) inhibitor activity"/>
    <property type="evidence" value="ECO:0007669"/>
    <property type="project" value="InterPro"/>
</dbReference>
<dbReference type="EMBL" id="WSEL01000002">
    <property type="protein sequence ID" value="MVQ27841.1"/>
    <property type="molecule type" value="Genomic_DNA"/>
</dbReference>
<dbReference type="InterPro" id="IPR002712">
    <property type="entry name" value="CcdB"/>
</dbReference>
<keyword evidence="3" id="KW-0678">Repressor</keyword>
<dbReference type="SUPFAM" id="SSF50118">
    <property type="entry name" value="Cell growth inhibitor/plasmid maintenance toxic component"/>
    <property type="match status" value="1"/>
</dbReference>
<evidence type="ECO:0000256" key="7">
    <source>
        <dbReference type="ARBA" id="ARBA00033135"/>
    </source>
</evidence>
<dbReference type="AlphaFoldDB" id="A0A6N8IM06"/>
<evidence type="ECO:0000256" key="6">
    <source>
        <dbReference type="ARBA" id="ARBA00029628"/>
    </source>
</evidence>
<reference evidence="8 9" key="1">
    <citation type="submission" date="2019-12" db="EMBL/GenBank/DDBJ databases">
        <authorList>
            <person name="Huq M.A."/>
        </authorList>
    </citation>
    <scope>NUCLEOTIDE SEQUENCE [LARGE SCALE GENOMIC DNA]</scope>
    <source>
        <strain evidence="8 9">MAH-25</strain>
    </source>
</reference>
<dbReference type="InterPro" id="IPR011067">
    <property type="entry name" value="Plasmid_toxin/cell-grow_inhib"/>
</dbReference>
<comment type="similarity">
    <text evidence="1">Belongs to the CcdB toxin family.</text>
</comment>
<accession>A0A6N8IM06</accession>